<dbReference type="OrthoDB" id="6754at10239"/>
<dbReference type="GO" id="GO:0008168">
    <property type="term" value="F:methyltransferase activity"/>
    <property type="evidence" value="ECO:0007669"/>
    <property type="project" value="UniProtKB-KW"/>
</dbReference>
<keyword evidence="1 4" id="KW-0489">Methyltransferase</keyword>
<dbReference type="Proteomes" id="UP000149121">
    <property type="component" value="Segment"/>
</dbReference>
<dbReference type="GO" id="GO:0032259">
    <property type="term" value="P:methylation"/>
    <property type="evidence" value="ECO:0007669"/>
    <property type="project" value="UniProtKB-KW"/>
</dbReference>
<organism evidence="4 5">
    <name type="scientific">Lymphocystis disease virus 3</name>
    <dbReference type="NCBI Taxonomy" id="2560566"/>
    <lineage>
        <taxon>Viruses</taxon>
        <taxon>Varidnaviria</taxon>
        <taxon>Bamfordvirae</taxon>
        <taxon>Nucleocytoviricota</taxon>
        <taxon>Megaviricetes</taxon>
        <taxon>Pimascovirales</taxon>
        <taxon>Pimascovirales incertae sedis</taxon>
        <taxon>Iridoviridae</taxon>
        <taxon>Alphairidovirinae</taxon>
        <taxon>Lymphocystivirus</taxon>
        <taxon>Lymphocystivirus sparus1</taxon>
    </lineage>
</organism>
<sequence length="233" mass="27746">MKIIKMKILDLFSGTHSLERTNRKYNKKWTIVSVDLKDSDFNVDILKWDYAADFRPNQFDVVWASPPCRYFSALRRSNIGKKGFSMERILREREEKGLPVLYKTLEIIDYLKPSWYFIENPDSGAMKNYISNRIYYTVDYCQYSNWGYRKRTRIWTNLINFTPKLCVKSFCKNVILNTKTNKKIHRLRTDGGGKGQKGTTRLERYRVPELLIKELMEACEYELIVEDVNKLFL</sequence>
<protein>
    <submittedName>
        <fullName evidence="4">DNA methyltransferase</fullName>
    </submittedName>
</protein>
<evidence type="ECO:0000313" key="5">
    <source>
        <dbReference type="Proteomes" id="UP000149121"/>
    </source>
</evidence>
<gene>
    <name evidence="4" type="ORF">LCDVSa115R</name>
</gene>
<dbReference type="SUPFAM" id="SSF53335">
    <property type="entry name" value="S-adenosyl-L-methionine-dependent methyltransferases"/>
    <property type="match status" value="1"/>
</dbReference>
<evidence type="ECO:0000256" key="2">
    <source>
        <dbReference type="ARBA" id="ARBA00022679"/>
    </source>
</evidence>
<evidence type="ECO:0000256" key="1">
    <source>
        <dbReference type="ARBA" id="ARBA00022603"/>
    </source>
</evidence>
<dbReference type="Gene3D" id="3.40.50.150">
    <property type="entry name" value="Vaccinia Virus protein VP39"/>
    <property type="match status" value="1"/>
</dbReference>
<reference evidence="4 5" key="1">
    <citation type="journal article" date="2016" name="J. Virol.">
        <title>Concurrence of Iridovirus, Polyomavirus, and a Unique Member of a New Group of Fish Papillomaviruses in Lymphocystis Disease-Affected Gilthead Sea Bream.</title>
        <authorList>
            <person name="Lopez-Bueno A."/>
            <person name="Mavian C."/>
            <person name="Labella A.M."/>
            <person name="Castro D."/>
            <person name="Borrego J.J."/>
            <person name="Alcami A."/>
            <person name="Alejo A."/>
        </authorList>
    </citation>
    <scope>NUCLEOTIDE SEQUENCE [LARGE SCALE GENOMIC DNA]</scope>
    <source>
        <strain evidence="4">SA9</strain>
    </source>
</reference>
<accession>A0A1B2RW30</accession>
<keyword evidence="5" id="KW-1185">Reference proteome</keyword>
<proteinExistence type="predicted"/>
<dbReference type="KEGG" id="vg:30902691"/>
<name>A0A1B2RW30_9VIRU</name>
<keyword evidence="3" id="KW-0949">S-adenosyl-L-methionine</keyword>
<evidence type="ECO:0000256" key="3">
    <source>
        <dbReference type="ARBA" id="ARBA00022691"/>
    </source>
</evidence>
<dbReference type="InterPro" id="IPR029063">
    <property type="entry name" value="SAM-dependent_MTases_sf"/>
</dbReference>
<dbReference type="PROSITE" id="PS00094">
    <property type="entry name" value="C5_MTASE_1"/>
    <property type="match status" value="1"/>
</dbReference>
<keyword evidence="2" id="KW-0808">Transferase</keyword>
<dbReference type="InterPro" id="IPR018117">
    <property type="entry name" value="C5_DNA_meth_AS"/>
</dbReference>
<dbReference type="EMBL" id="KX643370">
    <property type="protein sequence ID" value="AOC55199.1"/>
    <property type="molecule type" value="Genomic_DNA"/>
</dbReference>
<evidence type="ECO:0000313" key="4">
    <source>
        <dbReference type="EMBL" id="AOC55199.1"/>
    </source>
</evidence>